<dbReference type="RefSeq" id="XP_062774278.1">
    <property type="nucleotide sequence ID" value="XM_062918227.1"/>
</dbReference>
<dbReference type="Proteomes" id="UP001322277">
    <property type="component" value="Chromosome 1"/>
</dbReference>
<sequence>MRVLRSPSPPRFLGKTSVRDVSVVPATRDDDVGDVSSGSITVHGVFLGVAVDAKPREQPLGVMMRNGEEITFGFDRPLGLTSATDRYSCWVASVLPGQASRRRKSETHCLIVLRGKPGGPEHVWECVGFVDYEAVLNSTCMRFFEGYRKLDRIAFIV</sequence>
<organism evidence="1 2">
    <name type="scientific">Colletotrichum destructivum</name>
    <dbReference type="NCBI Taxonomy" id="34406"/>
    <lineage>
        <taxon>Eukaryota</taxon>
        <taxon>Fungi</taxon>
        <taxon>Dikarya</taxon>
        <taxon>Ascomycota</taxon>
        <taxon>Pezizomycotina</taxon>
        <taxon>Sordariomycetes</taxon>
        <taxon>Hypocreomycetidae</taxon>
        <taxon>Glomerellales</taxon>
        <taxon>Glomerellaceae</taxon>
        <taxon>Colletotrichum</taxon>
        <taxon>Colletotrichum destructivum species complex</taxon>
    </lineage>
</organism>
<dbReference type="EMBL" id="CP137305">
    <property type="protein sequence ID" value="WQF77054.1"/>
    <property type="molecule type" value="Genomic_DNA"/>
</dbReference>
<dbReference type="GeneID" id="87938571"/>
<reference evidence="2" key="1">
    <citation type="journal article" date="2023" name="bioRxiv">
        <title>Complete genome of the Medicago anthracnose fungus, Colletotrichum destructivum, reveals a mini-chromosome-like region within a core chromosome.</title>
        <authorList>
            <person name="Lapalu N."/>
            <person name="Simon A."/>
            <person name="Lu A."/>
            <person name="Plaumann P.-L."/>
            <person name="Amselem J."/>
            <person name="Pigne S."/>
            <person name="Auger A."/>
            <person name="Koch C."/>
            <person name="Dallery J.-F."/>
            <person name="O'Connell R.J."/>
        </authorList>
    </citation>
    <scope>NUCLEOTIDE SEQUENCE [LARGE SCALE GENOMIC DNA]</scope>
    <source>
        <strain evidence="2">CBS 520.97</strain>
    </source>
</reference>
<dbReference type="KEGG" id="cdet:87938571"/>
<accession>A0AAX4I1I4</accession>
<evidence type="ECO:0000313" key="2">
    <source>
        <dbReference type="Proteomes" id="UP001322277"/>
    </source>
</evidence>
<evidence type="ECO:0000313" key="1">
    <source>
        <dbReference type="EMBL" id="WQF77054.1"/>
    </source>
</evidence>
<proteinExistence type="predicted"/>
<name>A0AAX4I1I4_9PEZI</name>
<protein>
    <submittedName>
        <fullName evidence="1">Uncharacterized protein</fullName>
    </submittedName>
</protein>
<dbReference type="AlphaFoldDB" id="A0AAX4I1I4"/>
<keyword evidence="2" id="KW-1185">Reference proteome</keyword>
<gene>
    <name evidence="1" type="ORF">CDEST_02068</name>
</gene>